<evidence type="ECO:0000313" key="2">
    <source>
        <dbReference type="EMBL" id="MQY12986.1"/>
    </source>
</evidence>
<dbReference type="Gene3D" id="2.30.30.40">
    <property type="entry name" value="SH3 Domains"/>
    <property type="match status" value="1"/>
</dbReference>
<comment type="caution">
    <text evidence="2">The sequence shown here is derived from an EMBL/GenBank/DDBJ whole genome shotgun (WGS) entry which is preliminary data.</text>
</comment>
<organism evidence="2 3">
    <name type="scientific">Streptomyces smaragdinus</name>
    <dbReference type="NCBI Taxonomy" id="2585196"/>
    <lineage>
        <taxon>Bacteria</taxon>
        <taxon>Bacillati</taxon>
        <taxon>Actinomycetota</taxon>
        <taxon>Actinomycetes</taxon>
        <taxon>Kitasatosporales</taxon>
        <taxon>Streptomycetaceae</taxon>
        <taxon>Streptomyces</taxon>
    </lineage>
</organism>
<dbReference type="EMBL" id="WEGJ01000010">
    <property type="protein sequence ID" value="MQY12986.1"/>
    <property type="molecule type" value="Genomic_DNA"/>
</dbReference>
<dbReference type="OrthoDB" id="3482365at2"/>
<dbReference type="Proteomes" id="UP000466345">
    <property type="component" value="Unassembled WGS sequence"/>
</dbReference>
<reference evidence="2 3" key="1">
    <citation type="submission" date="2019-10" db="EMBL/GenBank/DDBJ databases">
        <title>Streptomyces smaragdinus sp. nov. and Streptomyces fabii sp. nov., isolated from the gut of fungus growing-termite Macrotermes natalensis.</title>
        <authorList>
            <person name="Schwitalla J."/>
            <person name="Benndorf R."/>
            <person name="Martin K."/>
            <person name="De Beer W."/>
            <person name="Kaster A.-K."/>
            <person name="Vollmers J."/>
            <person name="Poulsen M."/>
            <person name="Beemelmanns C."/>
        </authorList>
    </citation>
    <scope>NUCLEOTIDE SEQUENCE [LARGE SCALE GENOMIC DNA]</scope>
    <source>
        <strain evidence="2 3">RB5</strain>
    </source>
</reference>
<evidence type="ECO:0008006" key="4">
    <source>
        <dbReference type="Google" id="ProtNLM"/>
    </source>
</evidence>
<gene>
    <name evidence="2" type="ORF">SRB5_31260</name>
</gene>
<protein>
    <recommendedName>
        <fullName evidence="4">SH3 domain-containing protein</fullName>
    </recommendedName>
</protein>
<proteinExistence type="predicted"/>
<keyword evidence="1" id="KW-0732">Signal</keyword>
<feature type="signal peptide" evidence="1">
    <location>
        <begin position="1"/>
        <end position="29"/>
    </location>
</feature>
<keyword evidence="3" id="KW-1185">Reference proteome</keyword>
<sequence>MDCQGATVLKSRKVLVAASAGAMVLGALAAAPTAAASQPGSMKTWWDDSAAQGVVIARGGVNIRSAPTTNAGWRGIIGRGVVVDIECKTWGPFVLGNDVWFKLSGVEDGWVSARWVKNVDFVPSCDHDW</sequence>
<feature type="chain" id="PRO_5039730148" description="SH3 domain-containing protein" evidence="1">
    <location>
        <begin position="30"/>
        <end position="129"/>
    </location>
</feature>
<evidence type="ECO:0000313" key="3">
    <source>
        <dbReference type="Proteomes" id="UP000466345"/>
    </source>
</evidence>
<dbReference type="AlphaFoldDB" id="A0A7K0CHT3"/>
<evidence type="ECO:0000256" key="1">
    <source>
        <dbReference type="SAM" id="SignalP"/>
    </source>
</evidence>
<name>A0A7K0CHT3_9ACTN</name>
<accession>A0A7K0CHT3</accession>